<feature type="non-terminal residue" evidence="1">
    <location>
        <position position="125"/>
    </location>
</feature>
<protein>
    <submittedName>
        <fullName evidence="1">Uncharacterized protein</fullName>
    </submittedName>
</protein>
<organism evidence="1 2">
    <name type="scientific">Euroglyphus maynei</name>
    <name type="common">Mayne's house dust mite</name>
    <dbReference type="NCBI Taxonomy" id="6958"/>
    <lineage>
        <taxon>Eukaryota</taxon>
        <taxon>Metazoa</taxon>
        <taxon>Ecdysozoa</taxon>
        <taxon>Arthropoda</taxon>
        <taxon>Chelicerata</taxon>
        <taxon>Arachnida</taxon>
        <taxon>Acari</taxon>
        <taxon>Acariformes</taxon>
        <taxon>Sarcoptiformes</taxon>
        <taxon>Astigmata</taxon>
        <taxon>Psoroptidia</taxon>
        <taxon>Analgoidea</taxon>
        <taxon>Pyroglyphidae</taxon>
        <taxon>Pyroglyphinae</taxon>
        <taxon>Euroglyphus</taxon>
    </lineage>
</organism>
<keyword evidence="2" id="KW-1185">Reference proteome</keyword>
<comment type="caution">
    <text evidence="1">The sequence shown here is derived from an EMBL/GenBank/DDBJ whole genome shotgun (WGS) entry which is preliminary data.</text>
</comment>
<sequence length="125" mass="14710">MTDPQPSFEVIASNKLRINEQYIQTLIDMQNVSQLNDDDHNYVEIIRLCFTKNEIDLTNDEKRQLYEAIIKAKIWQKAIEFFENWSHFNDECLDVILRCVTTATENNKVQLTGKLLRKLVKCATE</sequence>
<evidence type="ECO:0000313" key="2">
    <source>
        <dbReference type="Proteomes" id="UP000194236"/>
    </source>
</evidence>
<dbReference type="EMBL" id="MUJZ01023661">
    <property type="protein sequence ID" value="OTF79333.1"/>
    <property type="molecule type" value="Genomic_DNA"/>
</dbReference>
<name>A0A1Y3BHP2_EURMA</name>
<gene>
    <name evidence="1" type="ORF">BLA29_009505</name>
</gene>
<evidence type="ECO:0000313" key="1">
    <source>
        <dbReference type="EMBL" id="OTF79333.1"/>
    </source>
</evidence>
<dbReference type="AlphaFoldDB" id="A0A1Y3BHP2"/>
<dbReference type="Proteomes" id="UP000194236">
    <property type="component" value="Unassembled WGS sequence"/>
</dbReference>
<reference evidence="1 2" key="1">
    <citation type="submission" date="2017-03" db="EMBL/GenBank/DDBJ databases">
        <title>Genome Survey of Euroglyphus maynei.</title>
        <authorList>
            <person name="Arlian L.G."/>
            <person name="Morgan M.S."/>
            <person name="Rider S.D."/>
        </authorList>
    </citation>
    <scope>NUCLEOTIDE SEQUENCE [LARGE SCALE GENOMIC DNA]</scope>
    <source>
        <strain evidence="1">Arlian Lab</strain>
        <tissue evidence="1">Whole body</tissue>
    </source>
</reference>
<proteinExistence type="predicted"/>
<accession>A0A1Y3BHP2</accession>